<dbReference type="EC" id="3.4.22.49" evidence="2"/>
<dbReference type="GO" id="GO:0004197">
    <property type="term" value="F:cysteine-type endopeptidase activity"/>
    <property type="evidence" value="ECO:0007669"/>
    <property type="project" value="InterPro"/>
</dbReference>
<keyword evidence="4" id="KW-0159">Chromosome partition</keyword>
<feature type="domain" description="Peptidase C50" evidence="6">
    <location>
        <begin position="1920"/>
        <end position="2015"/>
    </location>
</feature>
<feature type="region of interest" description="Disordered" evidence="5">
    <location>
        <begin position="2063"/>
        <end position="2093"/>
    </location>
</feature>
<feature type="compositionally biased region" description="Basic residues" evidence="5">
    <location>
        <begin position="1355"/>
        <end position="1369"/>
    </location>
</feature>
<dbReference type="Gene3D" id="1.25.40.10">
    <property type="entry name" value="Tetratricopeptide repeat domain"/>
    <property type="match status" value="1"/>
</dbReference>
<comment type="caution">
    <text evidence="7">The sequence shown here is derived from an EMBL/GenBank/DDBJ whole genome shotgun (WGS) entry which is preliminary data.</text>
</comment>
<sequence>MNTSQQSADAVRAAISSTTTCTPATVTLLNDLLSSKTTATSSAPGNSKEVPKATAKSTKKSTIRAPTSRSRVNEADKENANTNTNEHTEPLSPKEKFTLATEVVNNTLKALTEVIKTPPQLRKAPATKEKAAARKGLRRSSSVPQAPLQPRALNRVSSSPNISKIRDRSAPSSPTCSPGVRSVAECARAAFLCLRGFQLANATGLTMPPLQLENGMSVLVGKLLALGLEDLATKELRILKRRLDSEIGGKSASAAKEAASIATPQTLAELLDFGETSVTGAKLGLVITTQLQVLRLMIASRKPKPIEAAMPFLKPGYPFSPVKLLLRAAEDSTQVSKIARQLQTLSDMLLSMSPSVSTSEDATALDCKVSIIPHAAFALQVLALDVRLSWWKLANHKGDVEKDIFDPFLRCAQAYARRSQSEATKVYTRCSDAFSALQKASLKYETVGLKSASALMGIYRLLGSLSKEANLINKAIEWIVLVRNLLDHKVNSNARHSALTARLVSLTLRDASYDGTEKLLIELLDVLEQPFKGEASEIEELLIEVSSARRAAITAYSKPVSGLEADEVNSLSPEVRRMCVSLVSLCPRLSLRYIGKKPDDSASSKDVVRFEQRRKFITKPSVYAIDSALFLVKLLLKQEASPWEHVDSLLQDCLALLNRLEIVSMEDENFNATQCYIKISNLYFMYFLEIRRNAELGKDTPHARVVLRRSIDCLKSRPLPERNAGLISMKLERMADLSKSMGRFDELFKALLMLRDETVENGVLCKVVDSAKSLSIRKAWECSDDASVLARTIQSLVKVYLNHPDISPEPWLFGVSWTDEQKGAVLEHELDILTGLTNPTSVALDLKSKVFENLLSLYDLNHYPVRRLRVMTIFQHSHDIQQDGSMIDTLKSLMTKSVDIEASQDSGLAGYLRHWVAMAMSIVELQKDEISIRVLNNSIINWRNIRNEAENLAALQLRIENIPQLMLHLQSLANFMEMRGLETDKLIILRLIADYNELLCEVSGHNDLVSTYSALGLSWLQLGYSGKAGLALDKAQSHSLRSDLGAKTDLHIAYSQYMLALGNLEKCQFHLECAEGAFILERKEIEEDKSPLSLQEKTRLNCVVAKASFIRSMLAIEQGGSESALIHAKQSVRLLRRAWATTEAILRRKKLAAEPKEGPEKVTDDLSKLDISTNKIAQQPQPQDSPSGIGFWPLVGPLFHGLIHLSNLYAHHGLFQETLHYGEQAHQLIKAFNFDGQTAIALATLGSIWTKAGDLDKGTSFLMDAEQLYKNGTKSKSSVAVACQIGRLRGMLGDRKAEIACLEEANKTLKTLTDPTFLTTLELGDTDGKEISDNLETGMETLTISKQKVPVARKTSTRKKMPASRKPVVRSKTPTPLESSVSTECPQLDSLRANILWQLADALMSLKKKNEAQVFLDEASKFSNSQLDEVHQGLAEARCLLVRCMEQMMSDPVYSVLQDSTLSFPSVVGTLKGSKAHVEKPSSGHQSPPRKTQASRSGRRAKSPGPDSLFDKLYRAQEILVETYPVAFLVAPISVMHKITSLLNNVSILLSAAGPIKGRSQPGLASCSIDSARTLAFRRERKVILQETCIPELDDLRWPDCGSMSKRSSLGASLSFCDIPKFQKEYIDILPKTWTALSISLSENRQELSITKLQAGHSPFVLRLPLGRNNSMDADEEVFGFEQGKCELLDIIDSAKANSQSGPSRTGRDAKLAWWAEREELDSRLKGLLENIEKVWLGGFAGIFSQYSRKSDLLARFQKSFENVLDKHLPSRRKSKRNSGPRVTLDSRILELFVGLGDASVDDCDFSEQLTDLLYFVVDVLQFHGELNAYAEIDFDSIVIEINDALRCYHEAARSSIQNEEGKHTILILDKALHIFPWESLPCMDGLAVSRLPSLGCLRDRISKQHKTPSESLEGHYIDRNNGAYILNPEGDLKSTQTTFQASLEALPSWTGIVNRAPSEEEMKYELQNKDLFLYFGHGSGGQFIRSKEIRKMEKCAVAILMGCSSGALLDHGEFELGGQPVHYMHAGSAALVATLWDVTDKDIDRFAGKMLEGWGLLGTNGEKGKEKKEGSGKGRGRGKKDKMGEEERNGEGDGKMSLIEAVAKAKGACKLKYLNAAAVCVYGIPVYIRDQAVV</sequence>
<dbReference type="GO" id="GO:0072686">
    <property type="term" value="C:mitotic spindle"/>
    <property type="evidence" value="ECO:0007669"/>
    <property type="project" value="TreeGrafter"/>
</dbReference>
<feature type="region of interest" description="Disordered" evidence="5">
    <location>
        <begin position="1"/>
        <end position="20"/>
    </location>
</feature>
<gene>
    <name evidence="7" type="ORF">EYC80_002243</name>
</gene>
<dbReference type="GO" id="GO:0051307">
    <property type="term" value="P:meiotic chromosome separation"/>
    <property type="evidence" value="ECO:0007669"/>
    <property type="project" value="TreeGrafter"/>
</dbReference>
<feature type="compositionally biased region" description="Basic and acidic residues" evidence="5">
    <location>
        <begin position="2082"/>
        <end position="2093"/>
    </location>
</feature>
<dbReference type="PANTHER" id="PTHR12792:SF0">
    <property type="entry name" value="SEPARIN"/>
    <property type="match status" value="1"/>
</dbReference>
<feature type="region of interest" description="Disordered" evidence="5">
    <location>
        <begin position="36"/>
        <end position="93"/>
    </location>
</feature>
<dbReference type="GO" id="GO:0044732">
    <property type="term" value="C:mitotic spindle pole body"/>
    <property type="evidence" value="ECO:0007669"/>
    <property type="project" value="TreeGrafter"/>
</dbReference>
<dbReference type="InterPro" id="IPR005314">
    <property type="entry name" value="Peptidase_C50"/>
</dbReference>
<feature type="region of interest" description="Disordered" evidence="5">
    <location>
        <begin position="119"/>
        <end position="179"/>
    </location>
</feature>
<dbReference type="PROSITE" id="PS51700">
    <property type="entry name" value="SEPARIN"/>
    <property type="match status" value="1"/>
</dbReference>
<feature type="region of interest" description="Disordered" evidence="5">
    <location>
        <begin position="1475"/>
        <end position="1508"/>
    </location>
</feature>
<reference evidence="7 8" key="1">
    <citation type="submission" date="2019-06" db="EMBL/GenBank/DDBJ databases">
        <title>Genome Sequence of the Brown Rot Fungal Pathogen Monilinia laxa.</title>
        <authorList>
            <person name="De Miccolis Angelini R.M."/>
            <person name="Landi L."/>
            <person name="Abate D."/>
            <person name="Pollastro S."/>
            <person name="Romanazzi G."/>
            <person name="Faretra F."/>
        </authorList>
    </citation>
    <scope>NUCLEOTIDE SEQUENCE [LARGE SCALE GENOMIC DNA]</scope>
    <source>
        <strain evidence="7 8">Mlax316</strain>
    </source>
</reference>
<keyword evidence="3" id="KW-0378">Hydrolase</keyword>
<dbReference type="SUPFAM" id="SSF48452">
    <property type="entry name" value="TPR-like"/>
    <property type="match status" value="1"/>
</dbReference>
<evidence type="ECO:0000313" key="7">
    <source>
        <dbReference type="EMBL" id="KAB8296829.1"/>
    </source>
</evidence>
<organism evidence="7 8">
    <name type="scientific">Monilinia laxa</name>
    <name type="common">Brown rot fungus</name>
    <name type="synonym">Sclerotinia laxa</name>
    <dbReference type="NCBI Taxonomy" id="61186"/>
    <lineage>
        <taxon>Eukaryota</taxon>
        <taxon>Fungi</taxon>
        <taxon>Dikarya</taxon>
        <taxon>Ascomycota</taxon>
        <taxon>Pezizomycotina</taxon>
        <taxon>Leotiomycetes</taxon>
        <taxon>Helotiales</taxon>
        <taxon>Sclerotiniaceae</taxon>
        <taxon>Monilinia</taxon>
    </lineage>
</organism>
<feature type="compositionally biased region" description="Basic and acidic residues" evidence="5">
    <location>
        <begin position="2063"/>
        <end position="2073"/>
    </location>
</feature>
<protein>
    <recommendedName>
        <fullName evidence="2">separase</fullName>
        <ecNumber evidence="2">3.4.22.49</ecNumber>
    </recommendedName>
</protein>
<evidence type="ECO:0000256" key="2">
    <source>
        <dbReference type="ARBA" id="ARBA00012489"/>
    </source>
</evidence>
<evidence type="ECO:0000256" key="3">
    <source>
        <dbReference type="ARBA" id="ARBA00022801"/>
    </source>
</evidence>
<feature type="compositionally biased region" description="Polar residues" evidence="5">
    <location>
        <begin position="1372"/>
        <end position="1382"/>
    </location>
</feature>
<evidence type="ECO:0000256" key="1">
    <source>
        <dbReference type="ARBA" id="ARBA00000451"/>
    </source>
</evidence>
<dbReference type="GO" id="GO:0005737">
    <property type="term" value="C:cytoplasm"/>
    <property type="evidence" value="ECO:0007669"/>
    <property type="project" value="TreeGrafter"/>
</dbReference>
<dbReference type="InterPro" id="IPR030397">
    <property type="entry name" value="SEPARIN_core_dom"/>
</dbReference>
<evidence type="ECO:0000259" key="6">
    <source>
        <dbReference type="PROSITE" id="PS51700"/>
    </source>
</evidence>
<dbReference type="InterPro" id="IPR011990">
    <property type="entry name" value="TPR-like_helical_dom_sf"/>
</dbReference>
<evidence type="ECO:0000256" key="5">
    <source>
        <dbReference type="SAM" id="MobiDB-lite"/>
    </source>
</evidence>
<comment type="catalytic activity">
    <reaction evidence="1">
        <text>All bonds known to be hydrolyzed by this endopeptidase have arginine in P1 and an acidic residue in P4. P6 is often occupied by an acidic residue or by a hydroxy-amino-acid residue, the phosphorylation of which enhances cleavage.</text>
        <dbReference type="EC" id="3.4.22.49"/>
    </reaction>
</comment>
<dbReference type="EMBL" id="VIGI01000008">
    <property type="protein sequence ID" value="KAB8296829.1"/>
    <property type="molecule type" value="Genomic_DNA"/>
</dbReference>
<accession>A0A5N6K3H4</accession>
<keyword evidence="8" id="KW-1185">Reference proteome</keyword>
<evidence type="ECO:0000256" key="4">
    <source>
        <dbReference type="ARBA" id="ARBA00022829"/>
    </source>
</evidence>
<evidence type="ECO:0000313" key="8">
    <source>
        <dbReference type="Proteomes" id="UP000326757"/>
    </source>
</evidence>
<dbReference type="Proteomes" id="UP000326757">
    <property type="component" value="Unassembled WGS sequence"/>
</dbReference>
<dbReference type="GO" id="GO:0006508">
    <property type="term" value="P:proteolysis"/>
    <property type="evidence" value="ECO:0007669"/>
    <property type="project" value="InterPro"/>
</dbReference>
<proteinExistence type="predicted"/>
<dbReference type="Pfam" id="PF03568">
    <property type="entry name" value="Separin_C"/>
    <property type="match status" value="1"/>
</dbReference>
<dbReference type="GO" id="GO:0005634">
    <property type="term" value="C:nucleus"/>
    <property type="evidence" value="ECO:0007669"/>
    <property type="project" value="InterPro"/>
</dbReference>
<name>A0A5N6K3H4_MONLA</name>
<dbReference type="PANTHER" id="PTHR12792">
    <property type="entry name" value="EXTRA SPINDLE POLES 1-RELATED"/>
    <property type="match status" value="1"/>
</dbReference>
<feature type="compositionally biased region" description="Polar residues" evidence="5">
    <location>
        <begin position="1483"/>
        <end position="1496"/>
    </location>
</feature>
<dbReference type="OrthoDB" id="10255632at2759"/>
<feature type="region of interest" description="Disordered" evidence="5">
    <location>
        <begin position="1350"/>
        <end position="1382"/>
    </location>
</feature>